<evidence type="ECO:0000256" key="2">
    <source>
        <dbReference type="ARBA" id="ARBA00023015"/>
    </source>
</evidence>
<dbReference type="Proteomes" id="UP000824120">
    <property type="component" value="Chromosome 6"/>
</dbReference>
<evidence type="ECO:0000256" key="4">
    <source>
        <dbReference type="ARBA" id="ARBA00023163"/>
    </source>
</evidence>
<name>A0A9J5YHK6_SOLCO</name>
<dbReference type="SUPFAM" id="SSF54171">
    <property type="entry name" value="DNA-binding domain"/>
    <property type="match status" value="1"/>
</dbReference>
<keyword evidence="8" id="KW-1185">Reference proteome</keyword>
<keyword evidence="4" id="KW-0804">Transcription</keyword>
<reference evidence="7 8" key="1">
    <citation type="submission" date="2020-09" db="EMBL/GenBank/DDBJ databases">
        <title>De no assembly of potato wild relative species, Solanum commersonii.</title>
        <authorList>
            <person name="Cho K."/>
        </authorList>
    </citation>
    <scope>NUCLEOTIDE SEQUENCE [LARGE SCALE GENOMIC DNA]</scope>
    <source>
        <strain evidence="7">LZ3.2</strain>
        <tissue evidence="7">Leaf</tissue>
    </source>
</reference>
<comment type="caution">
    <text evidence="7">The sequence shown here is derived from an EMBL/GenBank/DDBJ whole genome shotgun (WGS) entry which is preliminary data.</text>
</comment>
<evidence type="ECO:0000259" key="6">
    <source>
        <dbReference type="PROSITE" id="PS50982"/>
    </source>
</evidence>
<evidence type="ECO:0000256" key="5">
    <source>
        <dbReference type="ARBA" id="ARBA00023242"/>
    </source>
</evidence>
<comment type="subcellular location">
    <subcellularLocation>
        <location evidence="1">Nucleus</location>
    </subcellularLocation>
</comment>
<dbReference type="GO" id="GO:0003677">
    <property type="term" value="F:DNA binding"/>
    <property type="evidence" value="ECO:0007669"/>
    <property type="project" value="UniProtKB-KW"/>
</dbReference>
<dbReference type="Gene3D" id="3.30.890.10">
    <property type="entry name" value="Methyl-cpg-binding Protein 2, Chain A"/>
    <property type="match status" value="1"/>
</dbReference>
<keyword evidence="5" id="KW-0539">Nucleus</keyword>
<proteinExistence type="predicted"/>
<dbReference type="GO" id="GO:0005634">
    <property type="term" value="C:nucleus"/>
    <property type="evidence" value="ECO:0007669"/>
    <property type="project" value="UniProtKB-SubCell"/>
</dbReference>
<dbReference type="EMBL" id="JACXVP010000006">
    <property type="protein sequence ID" value="KAG5600211.1"/>
    <property type="molecule type" value="Genomic_DNA"/>
</dbReference>
<evidence type="ECO:0000313" key="8">
    <source>
        <dbReference type="Proteomes" id="UP000824120"/>
    </source>
</evidence>
<keyword evidence="3" id="KW-0238">DNA-binding</keyword>
<sequence length="60" mass="7172">MSSIEKITPIHRVNKSLERNVERQRWLPKSWTFLTIVHTSSATIGMVDKYYYEPITESRF</sequence>
<dbReference type="InterPro" id="IPR016177">
    <property type="entry name" value="DNA-bd_dom_sf"/>
</dbReference>
<evidence type="ECO:0000256" key="3">
    <source>
        <dbReference type="ARBA" id="ARBA00023125"/>
    </source>
</evidence>
<dbReference type="AlphaFoldDB" id="A0A9J5YHK6"/>
<organism evidence="7 8">
    <name type="scientific">Solanum commersonii</name>
    <name type="common">Commerson's wild potato</name>
    <name type="synonym">Commerson's nightshade</name>
    <dbReference type="NCBI Taxonomy" id="4109"/>
    <lineage>
        <taxon>Eukaryota</taxon>
        <taxon>Viridiplantae</taxon>
        <taxon>Streptophyta</taxon>
        <taxon>Embryophyta</taxon>
        <taxon>Tracheophyta</taxon>
        <taxon>Spermatophyta</taxon>
        <taxon>Magnoliopsida</taxon>
        <taxon>eudicotyledons</taxon>
        <taxon>Gunneridae</taxon>
        <taxon>Pentapetalae</taxon>
        <taxon>asterids</taxon>
        <taxon>lamiids</taxon>
        <taxon>Solanales</taxon>
        <taxon>Solanaceae</taxon>
        <taxon>Solanoideae</taxon>
        <taxon>Solaneae</taxon>
        <taxon>Solanum</taxon>
    </lineage>
</organism>
<protein>
    <recommendedName>
        <fullName evidence="6">MBD domain-containing protein</fullName>
    </recommendedName>
</protein>
<dbReference type="OrthoDB" id="1294324at2759"/>
<dbReference type="InterPro" id="IPR001739">
    <property type="entry name" value="Methyl_CpG_DNA-bd"/>
</dbReference>
<evidence type="ECO:0000313" key="7">
    <source>
        <dbReference type="EMBL" id="KAG5600211.1"/>
    </source>
</evidence>
<feature type="domain" description="MBD" evidence="6">
    <location>
        <begin position="17"/>
        <end position="60"/>
    </location>
</feature>
<gene>
    <name evidence="7" type="ORF">H5410_031581</name>
</gene>
<keyword evidence="2" id="KW-0805">Transcription regulation</keyword>
<evidence type="ECO:0000256" key="1">
    <source>
        <dbReference type="ARBA" id="ARBA00004123"/>
    </source>
</evidence>
<accession>A0A9J5YHK6</accession>
<dbReference type="PROSITE" id="PS50982">
    <property type="entry name" value="MBD"/>
    <property type="match status" value="1"/>
</dbReference>